<comment type="similarity">
    <text evidence="2">Belongs to the alkaline ceramidase family.</text>
</comment>
<evidence type="ECO:0000256" key="1">
    <source>
        <dbReference type="ARBA" id="ARBA00004141"/>
    </source>
</evidence>
<dbReference type="Proteomes" id="UP000077521">
    <property type="component" value="Unassembled WGS sequence"/>
</dbReference>
<dbReference type="AlphaFoldDB" id="A0A177T7C8"/>
<keyword evidence="8" id="KW-0862">Zinc</keyword>
<dbReference type="GO" id="GO:0046513">
    <property type="term" value="P:ceramide biosynthetic process"/>
    <property type="evidence" value="ECO:0007669"/>
    <property type="project" value="TreeGrafter"/>
</dbReference>
<keyword evidence="3" id="KW-0812">Transmembrane</keyword>
<organism evidence="9 10">
    <name type="scientific">Tilletia indica</name>
    <dbReference type="NCBI Taxonomy" id="43049"/>
    <lineage>
        <taxon>Eukaryota</taxon>
        <taxon>Fungi</taxon>
        <taxon>Dikarya</taxon>
        <taxon>Basidiomycota</taxon>
        <taxon>Ustilaginomycotina</taxon>
        <taxon>Exobasidiomycetes</taxon>
        <taxon>Tilletiales</taxon>
        <taxon>Tilletiaceae</taxon>
        <taxon>Tilletia</taxon>
    </lineage>
</organism>
<dbReference type="GO" id="GO:0046872">
    <property type="term" value="F:metal ion binding"/>
    <property type="evidence" value="ECO:0007669"/>
    <property type="project" value="UniProtKB-KW"/>
</dbReference>
<comment type="cofactor">
    <cofactor evidence="8">
        <name>Zn(2+)</name>
        <dbReference type="ChEBI" id="CHEBI:29105"/>
    </cofactor>
</comment>
<keyword evidence="5" id="KW-1133">Transmembrane helix</keyword>
<feature type="binding site" evidence="7">
    <location>
        <position position="36"/>
    </location>
    <ligand>
        <name>Ca(2+)</name>
        <dbReference type="ChEBI" id="CHEBI:29108"/>
    </ligand>
</feature>
<dbReference type="GO" id="GO:0005789">
    <property type="term" value="C:endoplasmic reticulum membrane"/>
    <property type="evidence" value="ECO:0007669"/>
    <property type="project" value="TreeGrafter"/>
</dbReference>
<dbReference type="EMBL" id="LWDF02000324">
    <property type="protein sequence ID" value="KAE8250446.1"/>
    <property type="molecule type" value="Genomic_DNA"/>
</dbReference>
<name>A0A177T7C8_9BASI</name>
<keyword evidence="7" id="KW-0479">Metal-binding</keyword>
<keyword evidence="4" id="KW-0378">Hydrolase</keyword>
<dbReference type="InterPro" id="IPR008901">
    <property type="entry name" value="ACER"/>
</dbReference>
<comment type="caution">
    <text evidence="9">The sequence shown here is derived from an EMBL/GenBank/DDBJ whole genome shotgun (WGS) entry which is preliminary data.</text>
</comment>
<dbReference type="PANTHER" id="PTHR46187:SF3">
    <property type="entry name" value="ALKALINE CERAMIDASE 3"/>
    <property type="match status" value="1"/>
</dbReference>
<evidence type="ECO:0000313" key="9">
    <source>
        <dbReference type="EMBL" id="KAE8250446.1"/>
    </source>
</evidence>
<evidence type="ECO:0000256" key="2">
    <source>
        <dbReference type="ARBA" id="ARBA00009780"/>
    </source>
</evidence>
<keyword evidence="10" id="KW-1185">Reference proteome</keyword>
<evidence type="ECO:0000256" key="5">
    <source>
        <dbReference type="ARBA" id="ARBA00022989"/>
    </source>
</evidence>
<dbReference type="PANTHER" id="PTHR46187">
    <property type="entry name" value="ALKALINE CERAMIDASE 3"/>
    <property type="match status" value="1"/>
</dbReference>
<reference evidence="9" key="2">
    <citation type="journal article" date="2019" name="IMA Fungus">
        <title>Genome sequencing and comparison of five Tilletia species to identify candidate genes for the detection of regulated species infecting wheat.</title>
        <authorList>
            <person name="Nguyen H.D.T."/>
            <person name="Sultana T."/>
            <person name="Kesanakurti P."/>
            <person name="Hambleton S."/>
        </authorList>
    </citation>
    <scope>NUCLEOTIDE SEQUENCE</scope>
    <source>
        <strain evidence="9">DAOMC 236416</strain>
    </source>
</reference>
<evidence type="ECO:0000256" key="4">
    <source>
        <dbReference type="ARBA" id="ARBA00022801"/>
    </source>
</evidence>
<feature type="binding site" evidence="8">
    <location>
        <position position="84"/>
    </location>
    <ligand>
        <name>Zn(2+)</name>
        <dbReference type="ChEBI" id="CHEBI:29105"/>
        <note>catalytic</note>
    </ligand>
</feature>
<evidence type="ECO:0008006" key="11">
    <source>
        <dbReference type="Google" id="ProtNLM"/>
    </source>
</evidence>
<gene>
    <name evidence="9" type="ORF">A4X13_0g4719</name>
</gene>
<evidence type="ECO:0000256" key="3">
    <source>
        <dbReference type="ARBA" id="ARBA00022692"/>
    </source>
</evidence>
<dbReference type="Pfam" id="PF05875">
    <property type="entry name" value="Ceramidase"/>
    <property type="match status" value="1"/>
</dbReference>
<feature type="binding site" evidence="8">
    <location>
        <position position="242"/>
    </location>
    <ligand>
        <name>Zn(2+)</name>
        <dbReference type="ChEBI" id="CHEBI:29105"/>
        <note>catalytic</note>
    </ligand>
</feature>
<keyword evidence="7" id="KW-0106">Calcium</keyword>
<evidence type="ECO:0000256" key="7">
    <source>
        <dbReference type="PIRSR" id="PIRSR608901-1"/>
    </source>
</evidence>
<evidence type="ECO:0000256" key="6">
    <source>
        <dbReference type="ARBA" id="ARBA00023136"/>
    </source>
</evidence>
<reference evidence="9" key="1">
    <citation type="submission" date="2016-04" db="EMBL/GenBank/DDBJ databases">
        <authorList>
            <person name="Nguyen H.D."/>
            <person name="Samba Siva P."/>
            <person name="Cullis J."/>
            <person name="Levesque C.A."/>
            <person name="Hambleton S."/>
        </authorList>
    </citation>
    <scope>NUCLEOTIDE SEQUENCE</scope>
    <source>
        <strain evidence="9">DAOMC 236416</strain>
    </source>
</reference>
<comment type="subcellular location">
    <subcellularLocation>
        <location evidence="1">Membrane</location>
        <topology evidence="1">Multi-pass membrane protein</topology>
    </subcellularLocation>
</comment>
<dbReference type="GO" id="GO:0046514">
    <property type="term" value="P:ceramide catabolic process"/>
    <property type="evidence" value="ECO:0007669"/>
    <property type="project" value="TreeGrafter"/>
</dbReference>
<keyword evidence="6" id="KW-0472">Membrane</keyword>
<accession>A0A177T7C8</accession>
<protein>
    <recommendedName>
        <fullName evidence="11">Alkaline ceramidase 3</fullName>
    </recommendedName>
</protein>
<feature type="binding site" evidence="7">
    <location>
        <position position="23"/>
    </location>
    <ligand>
        <name>Ca(2+)</name>
        <dbReference type="ChEBI" id="CHEBI:29108"/>
    </ligand>
</feature>
<feature type="binding site" evidence="7">
    <location>
        <position position="25"/>
    </location>
    <ligand>
        <name>Ca(2+)</name>
        <dbReference type="ChEBI" id="CHEBI:29108"/>
    </ligand>
</feature>
<evidence type="ECO:0000256" key="8">
    <source>
        <dbReference type="PIRSR" id="PIRSR608901-2"/>
    </source>
</evidence>
<evidence type="ECO:0000313" key="10">
    <source>
        <dbReference type="Proteomes" id="UP000077521"/>
    </source>
</evidence>
<proteinExistence type="inferred from homology"/>
<dbReference type="GO" id="GO:0016811">
    <property type="term" value="F:hydrolase activity, acting on carbon-nitrogen (but not peptide) bonds, in linear amides"/>
    <property type="evidence" value="ECO:0007669"/>
    <property type="project" value="InterPro"/>
</dbReference>
<feature type="binding site" evidence="8">
    <location>
        <position position="238"/>
    </location>
    <ligand>
        <name>Zn(2+)</name>
        <dbReference type="ChEBI" id="CHEBI:29105"/>
        <note>catalytic</note>
    </ligand>
</feature>
<sequence>MAWLQQPETATGYWGEVTSTLIWCEEKYRWSKYLAEPCNALSNVLFITLAVFGARWTYKARLPFAFTGCYLGIALIGIGSFAFHSTMKYSMQVLDELPMIITSIIYSLGIFETTPIGKTPRFRILLPLSIFVFLIFYITAYFLNKENTLLHQMTYAILQVGSAMRLYSLLSSSPSSALSKKGGKQALVRKGVASFFWTSTACFAAGFFLWNVDNIWCETLRKTRRSIGHIPGILLEGHAWWHIFTSFGSYYAGIAGSYLIGSIRESPETFQVVYTGPFKTVPYLKRVLPMPTDARSSNGASLVKNGKAH</sequence>